<dbReference type="EMBL" id="UGYO01000001">
    <property type="protein sequence ID" value="SUI80776.1"/>
    <property type="molecule type" value="Genomic_DNA"/>
</dbReference>
<accession>A0A380AH13</accession>
<reference evidence="1 2" key="1">
    <citation type="submission" date="2018-06" db="EMBL/GenBank/DDBJ databases">
        <authorList>
            <consortium name="Pathogen Informatics"/>
            <person name="Doyle S."/>
        </authorList>
    </citation>
    <scope>NUCLEOTIDE SEQUENCE [LARGE SCALE GENOMIC DNA]</scope>
    <source>
        <strain evidence="1 2">NCTC10738</strain>
    </source>
</reference>
<organism evidence="1 2">
    <name type="scientific">Shewanella algae</name>
    <dbReference type="NCBI Taxonomy" id="38313"/>
    <lineage>
        <taxon>Bacteria</taxon>
        <taxon>Pseudomonadati</taxon>
        <taxon>Pseudomonadota</taxon>
        <taxon>Gammaproteobacteria</taxon>
        <taxon>Alteromonadales</taxon>
        <taxon>Shewanellaceae</taxon>
        <taxon>Shewanella</taxon>
    </lineage>
</organism>
<evidence type="ECO:0000313" key="2">
    <source>
        <dbReference type="Proteomes" id="UP000254069"/>
    </source>
</evidence>
<dbReference type="Proteomes" id="UP000254069">
    <property type="component" value="Unassembled WGS sequence"/>
</dbReference>
<sequence>MRIWHVAFLSLLLPGCSSTNKTTYQPVCFQSVEQAINIGESLISAGYFEKVSYWVNGDPSIPVRGLGLEWDGFEHLKYCPNGGYPVLISYLDKDELGNSEVVIKWAQIVFKNMLKERGIET</sequence>
<keyword evidence="2" id="KW-1185">Reference proteome</keyword>
<dbReference type="AlphaFoldDB" id="A0A380AH13"/>
<gene>
    <name evidence="1" type="ORF">NCTC10738_02822</name>
</gene>
<protein>
    <submittedName>
        <fullName evidence="1">Uncharacterized protein</fullName>
    </submittedName>
</protein>
<proteinExistence type="predicted"/>
<name>A0A380AH13_9GAMM</name>
<evidence type="ECO:0000313" key="1">
    <source>
        <dbReference type="EMBL" id="SUI80776.1"/>
    </source>
</evidence>
<dbReference type="RefSeq" id="WP_115389921.1">
    <property type="nucleotide sequence ID" value="NZ_JADZHC010000062.1"/>
</dbReference>